<organism evidence="15 16">
    <name type="scientific">Uliginosibacterium flavum</name>
    <dbReference type="NCBI Taxonomy" id="1396831"/>
    <lineage>
        <taxon>Bacteria</taxon>
        <taxon>Pseudomonadati</taxon>
        <taxon>Pseudomonadota</taxon>
        <taxon>Betaproteobacteria</taxon>
        <taxon>Rhodocyclales</taxon>
        <taxon>Zoogloeaceae</taxon>
        <taxon>Uliginosibacterium</taxon>
    </lineage>
</organism>
<keyword evidence="5 10" id="KW-0812">Transmembrane</keyword>
<comment type="subcellular location">
    <subcellularLocation>
        <location evidence="1 10">Cell outer membrane</location>
        <topology evidence="1 10">Multi-pass membrane protein</topology>
    </subcellularLocation>
</comment>
<sequence>MPANFSARTVPPVLGLSRLSVAVHLALASLLLMQPAQAQTAAKDEKKDEKTLATVRVSADGVPQEVEAKGSYQAVTSTIGKGKQALRDIPQSVTVVTEKLIDDRNLDTLKDTLHMTSGVTFLAAEGGEEDIRLRGFSLQGTGDIFVDGLRDPAIYERDTFNYDRLEVLRGSASMLFGRGSTGGVVNQVSKQAFLLDQNEVDLTYGTGNYKRMETDLNFVTGQDSALRLTGMKTLADNNGSGASIDKEGVAGNFRYGIGQRDEFEVGLYYLKNRNGINYGLPWLAPNSATSDRTMIDKDPASYYGVDSDYANSDVVSGTLSHTHRFGGDSQLKTSFRTGTYKRDQRASTVRWGNAASQPGGVAATEQSISDATVLNRGVNNKIQDLDNQVLQSDYTDKFKWLGLNHAVTTGVDFNHEFRTTYGVVTDTSLNKTNTTVGDEDGTGGVDESKRQVRRSGEFDVTSAGAYFQDLVQVAEHWKLLGGLRFDYLDGNYRSYSTANANTGAITGDMGRHDKLWSKRGGVLYQPTPEASFHFSYGTSFNTSGDTYQYDAKTSKTPPEKSRNVELGSKLDLLGGNLSTRFALFHSTKYNERNTDTESVNDTNFVLSAERYTKGFETDIAGRINADWEMFFSYTWIPVAKIAKGAAGQNETVGQRPGLIPKHQASLWSTYKIASDWRLGAGVNGRTKMSPLLVTDFKVDGYLTYDAMVEYQVLKDLSLKLNGSNLTNKLYGDNLYRGHYVPGKGRTVELTASYKF</sequence>
<dbReference type="PANTHER" id="PTHR32552">
    <property type="entry name" value="FERRICHROME IRON RECEPTOR-RELATED"/>
    <property type="match status" value="1"/>
</dbReference>
<comment type="similarity">
    <text evidence="2 10 11">Belongs to the TonB-dependent receptor family.</text>
</comment>
<dbReference type="NCBIfam" id="TIGR01783">
    <property type="entry name" value="TonB-siderophor"/>
    <property type="match status" value="1"/>
</dbReference>
<accession>A0ABV2TQE1</accession>
<proteinExistence type="inferred from homology"/>
<dbReference type="PROSITE" id="PS52016">
    <property type="entry name" value="TONB_DEPENDENT_REC_3"/>
    <property type="match status" value="1"/>
</dbReference>
<evidence type="ECO:0000313" key="15">
    <source>
        <dbReference type="EMBL" id="MET7015750.1"/>
    </source>
</evidence>
<protein>
    <submittedName>
        <fullName evidence="15">TonB-dependent siderophore receptor</fullName>
    </submittedName>
</protein>
<dbReference type="PANTHER" id="PTHR32552:SF83">
    <property type="entry name" value="BLR3904 PROTEIN"/>
    <property type="match status" value="1"/>
</dbReference>
<keyword evidence="16" id="KW-1185">Reference proteome</keyword>
<dbReference type="EMBL" id="JBEWZI010000021">
    <property type="protein sequence ID" value="MET7015750.1"/>
    <property type="molecule type" value="Genomic_DNA"/>
</dbReference>
<dbReference type="SUPFAM" id="SSF56935">
    <property type="entry name" value="Porins"/>
    <property type="match status" value="1"/>
</dbReference>
<gene>
    <name evidence="15" type="ORF">ABXR19_16285</name>
</gene>
<dbReference type="CDD" id="cd01347">
    <property type="entry name" value="ligand_gated_channel"/>
    <property type="match status" value="1"/>
</dbReference>
<feature type="signal peptide" evidence="12">
    <location>
        <begin position="1"/>
        <end position="38"/>
    </location>
</feature>
<evidence type="ECO:0000256" key="7">
    <source>
        <dbReference type="ARBA" id="ARBA00023136"/>
    </source>
</evidence>
<evidence type="ECO:0000256" key="3">
    <source>
        <dbReference type="ARBA" id="ARBA00022448"/>
    </source>
</evidence>
<evidence type="ECO:0000256" key="8">
    <source>
        <dbReference type="ARBA" id="ARBA00023170"/>
    </source>
</evidence>
<evidence type="ECO:0000256" key="9">
    <source>
        <dbReference type="ARBA" id="ARBA00023237"/>
    </source>
</evidence>
<feature type="domain" description="TonB-dependent receptor plug" evidence="14">
    <location>
        <begin position="86"/>
        <end position="184"/>
    </location>
</feature>
<comment type="caution">
    <text evidence="15">The sequence shown here is derived from an EMBL/GenBank/DDBJ whole genome shotgun (WGS) entry which is preliminary data.</text>
</comment>
<dbReference type="Pfam" id="PF07715">
    <property type="entry name" value="Plug"/>
    <property type="match status" value="1"/>
</dbReference>
<dbReference type="Gene3D" id="2.170.130.10">
    <property type="entry name" value="TonB-dependent receptor, plug domain"/>
    <property type="match status" value="1"/>
</dbReference>
<keyword evidence="8 15" id="KW-0675">Receptor</keyword>
<dbReference type="InterPro" id="IPR010105">
    <property type="entry name" value="TonB_sidphr_rcpt"/>
</dbReference>
<keyword evidence="3 10" id="KW-0813">Transport</keyword>
<dbReference type="InterPro" id="IPR037066">
    <property type="entry name" value="Plug_dom_sf"/>
</dbReference>
<evidence type="ECO:0000256" key="12">
    <source>
        <dbReference type="SAM" id="SignalP"/>
    </source>
</evidence>
<dbReference type="Pfam" id="PF00593">
    <property type="entry name" value="TonB_dep_Rec_b-barrel"/>
    <property type="match status" value="1"/>
</dbReference>
<keyword evidence="6 11" id="KW-0798">TonB box</keyword>
<evidence type="ECO:0000256" key="5">
    <source>
        <dbReference type="ARBA" id="ARBA00022692"/>
    </source>
</evidence>
<evidence type="ECO:0000256" key="11">
    <source>
        <dbReference type="RuleBase" id="RU003357"/>
    </source>
</evidence>
<feature type="domain" description="TonB-dependent receptor-like beta-barrel" evidence="13">
    <location>
        <begin position="265"/>
        <end position="725"/>
    </location>
</feature>
<evidence type="ECO:0000313" key="16">
    <source>
        <dbReference type="Proteomes" id="UP001549691"/>
    </source>
</evidence>
<dbReference type="InterPro" id="IPR000531">
    <property type="entry name" value="Beta-barrel_TonB"/>
</dbReference>
<dbReference type="InterPro" id="IPR039426">
    <property type="entry name" value="TonB-dep_rcpt-like"/>
</dbReference>
<evidence type="ECO:0000256" key="10">
    <source>
        <dbReference type="PROSITE-ProRule" id="PRU01360"/>
    </source>
</evidence>
<evidence type="ECO:0000256" key="6">
    <source>
        <dbReference type="ARBA" id="ARBA00023077"/>
    </source>
</evidence>
<dbReference type="Proteomes" id="UP001549691">
    <property type="component" value="Unassembled WGS sequence"/>
</dbReference>
<evidence type="ECO:0000259" key="13">
    <source>
        <dbReference type="Pfam" id="PF00593"/>
    </source>
</evidence>
<dbReference type="RefSeq" id="WP_354602205.1">
    <property type="nucleotide sequence ID" value="NZ_JBEWZI010000021.1"/>
</dbReference>
<name>A0ABV2TQE1_9RHOO</name>
<feature type="chain" id="PRO_5045375162" evidence="12">
    <location>
        <begin position="39"/>
        <end position="755"/>
    </location>
</feature>
<evidence type="ECO:0000259" key="14">
    <source>
        <dbReference type="Pfam" id="PF07715"/>
    </source>
</evidence>
<dbReference type="InterPro" id="IPR036942">
    <property type="entry name" value="Beta-barrel_TonB_sf"/>
</dbReference>
<evidence type="ECO:0000256" key="4">
    <source>
        <dbReference type="ARBA" id="ARBA00022452"/>
    </source>
</evidence>
<dbReference type="InterPro" id="IPR012910">
    <property type="entry name" value="Plug_dom"/>
</dbReference>
<keyword evidence="12" id="KW-0732">Signal</keyword>
<reference evidence="15 16" key="1">
    <citation type="submission" date="2024-07" db="EMBL/GenBank/DDBJ databases">
        <title>Uliginosibacterium flavum JJ3220;KACC:17644.</title>
        <authorList>
            <person name="Kim M.K."/>
        </authorList>
    </citation>
    <scope>NUCLEOTIDE SEQUENCE [LARGE SCALE GENOMIC DNA]</scope>
    <source>
        <strain evidence="15 16">KACC:17644</strain>
    </source>
</reference>
<keyword evidence="9 10" id="KW-0998">Cell outer membrane</keyword>
<evidence type="ECO:0000256" key="2">
    <source>
        <dbReference type="ARBA" id="ARBA00009810"/>
    </source>
</evidence>
<keyword evidence="7 10" id="KW-0472">Membrane</keyword>
<dbReference type="Gene3D" id="2.40.170.20">
    <property type="entry name" value="TonB-dependent receptor, beta-barrel domain"/>
    <property type="match status" value="1"/>
</dbReference>
<evidence type="ECO:0000256" key="1">
    <source>
        <dbReference type="ARBA" id="ARBA00004571"/>
    </source>
</evidence>
<keyword evidence="4 10" id="KW-1134">Transmembrane beta strand</keyword>